<evidence type="ECO:0000256" key="5">
    <source>
        <dbReference type="SAM" id="Phobius"/>
    </source>
</evidence>
<feature type="transmembrane region" description="Helical" evidence="5">
    <location>
        <begin position="132"/>
        <end position="150"/>
    </location>
</feature>
<keyword evidence="3 5" id="KW-1133">Transmembrane helix</keyword>
<gene>
    <name evidence="7" type="ORF">SAMN02745746_02108</name>
</gene>
<dbReference type="Pfam" id="PF04893">
    <property type="entry name" value="Yip1"/>
    <property type="match status" value="1"/>
</dbReference>
<feature type="transmembrane region" description="Helical" evidence="5">
    <location>
        <begin position="170"/>
        <end position="189"/>
    </location>
</feature>
<keyword evidence="4 5" id="KW-0472">Membrane</keyword>
<dbReference type="EMBL" id="FXAG01000010">
    <property type="protein sequence ID" value="SMF24679.1"/>
    <property type="molecule type" value="Genomic_DNA"/>
</dbReference>
<accession>A0A1Y6BRN2</accession>
<dbReference type="Proteomes" id="UP000192920">
    <property type="component" value="Unassembled WGS sequence"/>
</dbReference>
<organism evidence="7 8">
    <name type="scientific">Pseudogulbenkiania subflava DSM 22618</name>
    <dbReference type="NCBI Taxonomy" id="1123014"/>
    <lineage>
        <taxon>Bacteria</taxon>
        <taxon>Pseudomonadati</taxon>
        <taxon>Pseudomonadota</taxon>
        <taxon>Betaproteobacteria</taxon>
        <taxon>Neisseriales</taxon>
        <taxon>Chromobacteriaceae</taxon>
        <taxon>Pseudogulbenkiania</taxon>
    </lineage>
</organism>
<feature type="transmembrane region" description="Helical" evidence="5">
    <location>
        <begin position="65"/>
        <end position="88"/>
    </location>
</feature>
<reference evidence="8" key="1">
    <citation type="submission" date="2017-04" db="EMBL/GenBank/DDBJ databases">
        <authorList>
            <person name="Varghese N."/>
            <person name="Submissions S."/>
        </authorList>
    </citation>
    <scope>NUCLEOTIDE SEQUENCE [LARGE SCALE GENOMIC DNA]</scope>
    <source>
        <strain evidence="8">DSM 22618</strain>
    </source>
</reference>
<evidence type="ECO:0000313" key="8">
    <source>
        <dbReference type="Proteomes" id="UP000192920"/>
    </source>
</evidence>
<proteinExistence type="predicted"/>
<sequence>MAVNLMNAPKMIWSSHEGWPELAKQHPSVMATFFKVVLPLSLLPVAMILYAATWHRTVYAPDTTLMDWVGISLVFLLVEWGCVFAMGWLIQSVESRDHPLEYRDGFRLAAYAPIPIWLSSLSLFVPSPALNVVVALLGLLASGGLIYHGLDGWFQHDESLTTVSRAYTIFSFGALIWALVVAILVVPLLL</sequence>
<dbReference type="STRING" id="1123014.SAMN02745746_02108"/>
<name>A0A1Y6BRN2_9NEIS</name>
<comment type="subcellular location">
    <subcellularLocation>
        <location evidence="1">Membrane</location>
        <topology evidence="1">Multi-pass membrane protein</topology>
    </subcellularLocation>
</comment>
<feature type="domain" description="Yip1" evidence="6">
    <location>
        <begin position="17"/>
        <end position="180"/>
    </location>
</feature>
<feature type="transmembrane region" description="Helical" evidence="5">
    <location>
        <begin position="108"/>
        <end position="125"/>
    </location>
</feature>
<evidence type="ECO:0000313" key="7">
    <source>
        <dbReference type="EMBL" id="SMF24679.1"/>
    </source>
</evidence>
<evidence type="ECO:0000256" key="3">
    <source>
        <dbReference type="ARBA" id="ARBA00022989"/>
    </source>
</evidence>
<dbReference type="AlphaFoldDB" id="A0A1Y6BRN2"/>
<protein>
    <recommendedName>
        <fullName evidence="6">Yip1 domain-containing protein</fullName>
    </recommendedName>
</protein>
<evidence type="ECO:0000256" key="4">
    <source>
        <dbReference type="ARBA" id="ARBA00023136"/>
    </source>
</evidence>
<dbReference type="GO" id="GO:0016020">
    <property type="term" value="C:membrane"/>
    <property type="evidence" value="ECO:0007669"/>
    <property type="project" value="UniProtKB-SubCell"/>
</dbReference>
<feature type="transmembrane region" description="Helical" evidence="5">
    <location>
        <begin position="29"/>
        <end position="53"/>
    </location>
</feature>
<keyword evidence="8" id="KW-1185">Reference proteome</keyword>
<evidence type="ECO:0000256" key="1">
    <source>
        <dbReference type="ARBA" id="ARBA00004141"/>
    </source>
</evidence>
<dbReference type="InterPro" id="IPR006977">
    <property type="entry name" value="Yip1_dom"/>
</dbReference>
<evidence type="ECO:0000256" key="2">
    <source>
        <dbReference type="ARBA" id="ARBA00022692"/>
    </source>
</evidence>
<evidence type="ECO:0000259" key="6">
    <source>
        <dbReference type="Pfam" id="PF04893"/>
    </source>
</evidence>
<keyword evidence="2 5" id="KW-0812">Transmembrane</keyword>